<sequence>MKISLKIKLAILLTCLTGVFATATVYSGKAVELSTEALETQVKNQLIAVREIQKSKVENYFNFIAKQIVSLSASTMTSDALTEFTETFDIVSEEVMPNATSNARLESYYVDQFGEQFKSLNTVNSVEVIDKLDAISTNGVLLQQAYIADNKNELGNKHLLDIASTRSSYDYVHLKYHSNYRLFLEQFGFYDIFLVDTKGNVVYSVYKELDYATNLINGPYAESGLATAFKNAVGMDKGEYAFDDFSPYFPSYNSPASFLGAPVFSGNSLLGVLVFQMPVDNINQMMTYNGKWRQSGLGETGESFIVGPDKLIRSQSRGLVENKTNFLNKLREAGVSENIVQRVETTESTAGQQPVVTPAVIDGLKGNSGFEHQDNHLKIDSFIAYAPIDILGLRWVLVSEMSATEALGDINTLVVAMQNIKFLTIGIIGAISIVIAWNIANGISRPITRFTDKITEITVNEDLTEQLEAKGKDELAELSRALNKMFADFRKVIIEADTTVQALNSSTEDIQLNLNNMGKDIDSQAKESSQVASSVSQLNASVSEVADFANQASQASDDVRNTVKESSVVGEMLVTEIDALSNKMSMATSAMGKLSEESNSIGTVLDVIQGIAEQTNLLALNAAIEAARAGEQGRGFSVVADEVRSLAIRTQESTEEIRSKVESLQRETEKSVVEINNANQYVIRSVEHCQTNNEMLDNINEMISKINDMNSQIATSANEQSQVTEGINKSISNIASSSVAVADKAHRSNECSEELNIQSVTLTKQIGKFKIN</sequence>
<dbReference type="GO" id="GO:0007165">
    <property type="term" value="P:signal transduction"/>
    <property type="evidence" value="ECO:0007669"/>
    <property type="project" value="UniProtKB-KW"/>
</dbReference>
<comment type="similarity">
    <text evidence="4">Belongs to the methyl-accepting chemotaxis (MCP) protein family.</text>
</comment>
<dbReference type="FunFam" id="1.10.287.950:FF:000001">
    <property type="entry name" value="Methyl-accepting chemotaxis sensory transducer"/>
    <property type="match status" value="1"/>
</dbReference>
<proteinExistence type="inferred from homology"/>
<feature type="domain" description="T-SNARE coiled-coil homology" evidence="9">
    <location>
        <begin position="686"/>
        <end position="748"/>
    </location>
</feature>
<dbReference type="GO" id="GO:0006935">
    <property type="term" value="P:chemotaxis"/>
    <property type="evidence" value="ECO:0007669"/>
    <property type="project" value="UniProtKB-ARBA"/>
</dbReference>
<dbReference type="InterPro" id="IPR000727">
    <property type="entry name" value="T_SNARE_dom"/>
</dbReference>
<dbReference type="CDD" id="cd06225">
    <property type="entry name" value="HAMP"/>
    <property type="match status" value="1"/>
</dbReference>
<keyword evidence="6" id="KW-0472">Membrane</keyword>
<evidence type="ECO:0000259" key="10">
    <source>
        <dbReference type="PROSITE" id="PS50885"/>
    </source>
</evidence>
<keyword evidence="2" id="KW-1003">Cell membrane</keyword>
<dbReference type="PANTHER" id="PTHR32089">
    <property type="entry name" value="METHYL-ACCEPTING CHEMOTAXIS PROTEIN MCPB"/>
    <property type="match status" value="1"/>
</dbReference>
<keyword evidence="6" id="KW-0812">Transmembrane</keyword>
<evidence type="ECO:0000256" key="3">
    <source>
        <dbReference type="ARBA" id="ARBA00023224"/>
    </source>
</evidence>
<feature type="signal peptide" evidence="7">
    <location>
        <begin position="1"/>
        <end position="23"/>
    </location>
</feature>
<gene>
    <name evidence="11" type="ORF">A8L45_16875</name>
</gene>
<name>A0A1C3EE12_9GAMM</name>
<evidence type="ECO:0000259" key="8">
    <source>
        <dbReference type="PROSITE" id="PS50111"/>
    </source>
</evidence>
<feature type="transmembrane region" description="Helical" evidence="6">
    <location>
        <begin position="422"/>
        <end position="440"/>
    </location>
</feature>
<comment type="subcellular location">
    <subcellularLocation>
        <location evidence="1">Cell inner membrane</location>
        <topology evidence="1">Multi-pass membrane protein</topology>
    </subcellularLocation>
</comment>
<dbReference type="SMART" id="SM00283">
    <property type="entry name" value="MA"/>
    <property type="match status" value="1"/>
</dbReference>
<keyword evidence="2" id="KW-0997">Cell inner membrane</keyword>
<dbReference type="SMART" id="SM00304">
    <property type="entry name" value="HAMP"/>
    <property type="match status" value="1"/>
</dbReference>
<accession>A0A1C3EE12</accession>
<dbReference type="Pfam" id="PF00672">
    <property type="entry name" value="HAMP"/>
    <property type="match status" value="1"/>
</dbReference>
<feature type="domain" description="Methyl-accepting transducer" evidence="8">
    <location>
        <begin position="499"/>
        <end position="735"/>
    </location>
</feature>
<keyword evidence="3 5" id="KW-0807">Transducer</keyword>
<dbReference type="InterPro" id="IPR003660">
    <property type="entry name" value="HAMP_dom"/>
</dbReference>
<organism evidence="11 12">
    <name type="scientific">Veronia pacifica</name>
    <dbReference type="NCBI Taxonomy" id="1080227"/>
    <lineage>
        <taxon>Bacteria</taxon>
        <taxon>Pseudomonadati</taxon>
        <taxon>Pseudomonadota</taxon>
        <taxon>Gammaproteobacteria</taxon>
        <taxon>Vibrionales</taxon>
        <taxon>Vibrionaceae</taxon>
        <taxon>Veronia</taxon>
    </lineage>
</organism>
<dbReference type="Pfam" id="PF00015">
    <property type="entry name" value="MCPsignal"/>
    <property type="match status" value="1"/>
</dbReference>
<dbReference type="GO" id="GO:0005886">
    <property type="term" value="C:plasma membrane"/>
    <property type="evidence" value="ECO:0007669"/>
    <property type="project" value="UniProtKB-SubCell"/>
</dbReference>
<evidence type="ECO:0000256" key="7">
    <source>
        <dbReference type="SAM" id="SignalP"/>
    </source>
</evidence>
<keyword evidence="12" id="KW-1185">Reference proteome</keyword>
<dbReference type="Gene3D" id="1.10.287.950">
    <property type="entry name" value="Methyl-accepting chemotaxis protein"/>
    <property type="match status" value="1"/>
</dbReference>
<dbReference type="STRING" id="1080227.A8L45_16875"/>
<evidence type="ECO:0000256" key="6">
    <source>
        <dbReference type="SAM" id="Phobius"/>
    </source>
</evidence>
<dbReference type="EMBL" id="LYBM01000035">
    <property type="protein sequence ID" value="ODA31459.1"/>
    <property type="molecule type" value="Genomic_DNA"/>
</dbReference>
<dbReference type="AlphaFoldDB" id="A0A1C3EE12"/>
<evidence type="ECO:0000256" key="1">
    <source>
        <dbReference type="ARBA" id="ARBA00004429"/>
    </source>
</evidence>
<evidence type="ECO:0000313" key="12">
    <source>
        <dbReference type="Proteomes" id="UP000094936"/>
    </source>
</evidence>
<keyword evidence="6" id="KW-1133">Transmembrane helix</keyword>
<protein>
    <submittedName>
        <fullName evidence="11">Chemotaxis protein</fullName>
    </submittedName>
</protein>
<dbReference type="CDD" id="cd11386">
    <property type="entry name" value="MCP_signal"/>
    <property type="match status" value="1"/>
</dbReference>
<evidence type="ECO:0000313" key="11">
    <source>
        <dbReference type="EMBL" id="ODA31459.1"/>
    </source>
</evidence>
<keyword evidence="7" id="KW-0732">Signal</keyword>
<feature type="domain" description="HAMP" evidence="10">
    <location>
        <begin position="441"/>
        <end position="494"/>
    </location>
</feature>
<dbReference type="InterPro" id="IPR004089">
    <property type="entry name" value="MCPsignal_dom"/>
</dbReference>
<dbReference type="PROSITE" id="PS50111">
    <property type="entry name" value="CHEMOTAXIS_TRANSDUC_2"/>
    <property type="match status" value="1"/>
</dbReference>
<dbReference type="PROSITE" id="PS50192">
    <property type="entry name" value="T_SNARE"/>
    <property type="match status" value="1"/>
</dbReference>
<dbReference type="Proteomes" id="UP000094936">
    <property type="component" value="Unassembled WGS sequence"/>
</dbReference>
<comment type="caution">
    <text evidence="11">The sequence shown here is derived from an EMBL/GenBank/DDBJ whole genome shotgun (WGS) entry which is preliminary data.</text>
</comment>
<evidence type="ECO:0000259" key="9">
    <source>
        <dbReference type="PROSITE" id="PS50192"/>
    </source>
</evidence>
<dbReference type="RefSeq" id="WP_068904411.1">
    <property type="nucleotide sequence ID" value="NZ_JBHUIF010000029.1"/>
</dbReference>
<dbReference type="SUPFAM" id="SSF58104">
    <property type="entry name" value="Methyl-accepting chemotaxis protein (MCP) signaling domain"/>
    <property type="match status" value="1"/>
</dbReference>
<evidence type="ECO:0000256" key="5">
    <source>
        <dbReference type="PROSITE-ProRule" id="PRU00284"/>
    </source>
</evidence>
<feature type="chain" id="PRO_5008673022" evidence="7">
    <location>
        <begin position="24"/>
        <end position="772"/>
    </location>
</feature>
<dbReference type="PROSITE" id="PS50885">
    <property type="entry name" value="HAMP"/>
    <property type="match status" value="1"/>
</dbReference>
<dbReference type="PANTHER" id="PTHR32089:SF120">
    <property type="entry name" value="METHYL-ACCEPTING CHEMOTAXIS PROTEIN TLPQ"/>
    <property type="match status" value="1"/>
</dbReference>
<evidence type="ECO:0000256" key="4">
    <source>
        <dbReference type="ARBA" id="ARBA00029447"/>
    </source>
</evidence>
<reference evidence="11 12" key="1">
    <citation type="submission" date="2016-05" db="EMBL/GenBank/DDBJ databases">
        <title>Genomic Taxonomy of the Vibrionaceae.</title>
        <authorList>
            <person name="Gomez-Gil B."/>
            <person name="Enciso-Ibarra J."/>
        </authorList>
    </citation>
    <scope>NUCLEOTIDE SEQUENCE [LARGE SCALE GENOMIC DNA]</scope>
    <source>
        <strain evidence="11 12">CAIM 1920</strain>
    </source>
</reference>
<evidence type="ECO:0000256" key="2">
    <source>
        <dbReference type="ARBA" id="ARBA00022519"/>
    </source>
</evidence>
<dbReference type="OrthoDB" id="9806704at2"/>